<evidence type="ECO:0000313" key="4">
    <source>
        <dbReference type="Proteomes" id="UP000094455"/>
    </source>
</evidence>
<evidence type="ECO:0000313" key="3">
    <source>
        <dbReference type="EMBL" id="ODQ46178.1"/>
    </source>
</evidence>
<dbReference type="InterPro" id="IPR004045">
    <property type="entry name" value="Glutathione_S-Trfase_N"/>
</dbReference>
<dbReference type="InterPro" id="IPR050802">
    <property type="entry name" value="EF-GSTs"/>
</dbReference>
<gene>
    <name evidence="3" type="ORF">PICMEDRAFT_73644</name>
</gene>
<dbReference type="InterPro" id="IPR010987">
    <property type="entry name" value="Glutathione-S-Trfase_C-like"/>
</dbReference>
<dbReference type="RefSeq" id="XP_019017291.1">
    <property type="nucleotide sequence ID" value="XM_019164541.1"/>
</dbReference>
<dbReference type="GO" id="GO:0005737">
    <property type="term" value="C:cytoplasm"/>
    <property type="evidence" value="ECO:0007669"/>
    <property type="project" value="TreeGrafter"/>
</dbReference>
<dbReference type="InterPro" id="IPR036249">
    <property type="entry name" value="Thioredoxin-like_sf"/>
</dbReference>
<dbReference type="InterPro" id="IPR004046">
    <property type="entry name" value="GST_C"/>
</dbReference>
<dbReference type="GeneID" id="30181228"/>
<dbReference type="Pfam" id="PF00043">
    <property type="entry name" value="GST_C"/>
    <property type="match status" value="1"/>
</dbReference>
<accession>A0A1E3NKT9</accession>
<dbReference type="SUPFAM" id="SSF47616">
    <property type="entry name" value="GST C-terminal domain-like"/>
    <property type="match status" value="1"/>
</dbReference>
<sequence>MALGTLYYYPNSPRSSWLLPLAKYLQLEIQAKSPTEAIEFPSLFMLKKAPAFISENGFKLTEMVAIALYFVQISGKKEFAGVTDEEKASQVKWLSFLNSDFLSSAYSVHTANSDEEKLKFLEKVKLNLAFVDEQLSRTKFLGGDSPLVSDMYAYKMLASMKAFGLPVENPANVERFYEAFKQHPLGELMDSK</sequence>
<evidence type="ECO:0000259" key="2">
    <source>
        <dbReference type="PROSITE" id="PS50405"/>
    </source>
</evidence>
<dbReference type="Pfam" id="PF02798">
    <property type="entry name" value="GST_N"/>
    <property type="match status" value="1"/>
</dbReference>
<reference evidence="3 4" key="1">
    <citation type="journal article" date="2016" name="Proc. Natl. Acad. Sci. U.S.A.">
        <title>Comparative genomics of biotechnologically important yeasts.</title>
        <authorList>
            <person name="Riley R."/>
            <person name="Haridas S."/>
            <person name="Wolfe K.H."/>
            <person name="Lopes M.R."/>
            <person name="Hittinger C.T."/>
            <person name="Goeker M."/>
            <person name="Salamov A.A."/>
            <person name="Wisecaver J.H."/>
            <person name="Long T.M."/>
            <person name="Calvey C.H."/>
            <person name="Aerts A.L."/>
            <person name="Barry K.W."/>
            <person name="Choi C."/>
            <person name="Clum A."/>
            <person name="Coughlan A.Y."/>
            <person name="Deshpande S."/>
            <person name="Douglass A.P."/>
            <person name="Hanson S.J."/>
            <person name="Klenk H.-P."/>
            <person name="LaButti K.M."/>
            <person name="Lapidus A."/>
            <person name="Lindquist E.A."/>
            <person name="Lipzen A.M."/>
            <person name="Meier-Kolthoff J.P."/>
            <person name="Ohm R.A."/>
            <person name="Otillar R.P."/>
            <person name="Pangilinan J.L."/>
            <person name="Peng Y."/>
            <person name="Rokas A."/>
            <person name="Rosa C.A."/>
            <person name="Scheuner C."/>
            <person name="Sibirny A.A."/>
            <person name="Slot J.C."/>
            <person name="Stielow J.B."/>
            <person name="Sun H."/>
            <person name="Kurtzman C.P."/>
            <person name="Blackwell M."/>
            <person name="Grigoriev I.V."/>
            <person name="Jeffries T.W."/>
        </authorList>
    </citation>
    <scope>NUCLEOTIDE SEQUENCE [LARGE SCALE GENOMIC DNA]</scope>
    <source>
        <strain evidence="3 4">NRRL Y-2026</strain>
    </source>
</reference>
<dbReference type="Proteomes" id="UP000094455">
    <property type="component" value="Unassembled WGS sequence"/>
</dbReference>
<dbReference type="InterPro" id="IPR036282">
    <property type="entry name" value="Glutathione-S-Trfase_C_sf"/>
</dbReference>
<proteinExistence type="inferred from homology"/>
<dbReference type="SUPFAM" id="SSF52833">
    <property type="entry name" value="Thioredoxin-like"/>
    <property type="match status" value="1"/>
</dbReference>
<evidence type="ECO:0000256" key="1">
    <source>
        <dbReference type="RuleBase" id="RU003494"/>
    </source>
</evidence>
<dbReference type="EMBL" id="KV454004">
    <property type="protein sequence ID" value="ODQ46178.1"/>
    <property type="molecule type" value="Genomic_DNA"/>
</dbReference>
<comment type="similarity">
    <text evidence="1">Belongs to the GST superfamily.</text>
</comment>
<dbReference type="PANTHER" id="PTHR43986:SF1">
    <property type="entry name" value="ELONGATION FACTOR 1-GAMMA"/>
    <property type="match status" value="1"/>
</dbReference>
<protein>
    <recommendedName>
        <fullName evidence="2">GST C-terminal domain-containing protein</fullName>
    </recommendedName>
</protein>
<dbReference type="PROSITE" id="PS50405">
    <property type="entry name" value="GST_CTER"/>
    <property type="match status" value="1"/>
</dbReference>
<dbReference type="GO" id="GO:0006414">
    <property type="term" value="P:translational elongation"/>
    <property type="evidence" value="ECO:0007669"/>
    <property type="project" value="TreeGrafter"/>
</dbReference>
<dbReference type="PANTHER" id="PTHR43986">
    <property type="entry name" value="ELONGATION FACTOR 1-GAMMA"/>
    <property type="match status" value="1"/>
</dbReference>
<organism evidence="3 4">
    <name type="scientific">Pichia membranifaciens NRRL Y-2026</name>
    <dbReference type="NCBI Taxonomy" id="763406"/>
    <lineage>
        <taxon>Eukaryota</taxon>
        <taxon>Fungi</taxon>
        <taxon>Dikarya</taxon>
        <taxon>Ascomycota</taxon>
        <taxon>Saccharomycotina</taxon>
        <taxon>Pichiomycetes</taxon>
        <taxon>Pichiales</taxon>
        <taxon>Pichiaceae</taxon>
        <taxon>Pichia</taxon>
    </lineage>
</organism>
<keyword evidence="4" id="KW-1185">Reference proteome</keyword>
<dbReference type="CDD" id="cd03044">
    <property type="entry name" value="GST_N_EF1Bgamma"/>
    <property type="match status" value="1"/>
</dbReference>
<dbReference type="AlphaFoldDB" id="A0A1E3NKT9"/>
<dbReference type="FunFam" id="3.40.30.10:FF:000142">
    <property type="entry name" value="Elongation factor 1 gamma"/>
    <property type="match status" value="1"/>
</dbReference>
<dbReference type="STRING" id="763406.A0A1E3NKT9"/>
<dbReference type="Gene3D" id="3.40.30.10">
    <property type="entry name" value="Glutaredoxin"/>
    <property type="match status" value="1"/>
</dbReference>
<name>A0A1E3NKT9_9ASCO</name>
<dbReference type="OrthoDB" id="249703at2759"/>
<dbReference type="Gene3D" id="1.20.1050.10">
    <property type="match status" value="1"/>
</dbReference>
<feature type="domain" description="GST C-terminal" evidence="2">
    <location>
        <begin position="83"/>
        <end position="192"/>
    </location>
</feature>
<dbReference type="GO" id="GO:0005634">
    <property type="term" value="C:nucleus"/>
    <property type="evidence" value="ECO:0007669"/>
    <property type="project" value="TreeGrafter"/>
</dbReference>